<dbReference type="AlphaFoldDB" id="A0A9Q9STG4"/>
<reference evidence="1" key="2">
    <citation type="submission" date="2022-10" db="EMBL/GenBank/DDBJ databases">
        <authorList>
            <person name="Ngo T.-E."/>
        </authorList>
    </citation>
    <scope>NUCLEOTIDE SEQUENCE</scope>
    <source>
        <strain evidence="1">JHB</strain>
    </source>
</reference>
<evidence type="ECO:0000313" key="1">
    <source>
        <dbReference type="EMBL" id="WAN69360.1"/>
    </source>
</evidence>
<gene>
    <name evidence="1" type="ORF">BJP36_44180</name>
</gene>
<dbReference type="Proteomes" id="UP000176944">
    <property type="component" value="Chromosome"/>
</dbReference>
<accession>A0A9Q9STG4</accession>
<organism evidence="1">
    <name type="scientific">Moorena producens (strain JHB)</name>
    <dbReference type="NCBI Taxonomy" id="1454205"/>
    <lineage>
        <taxon>Bacteria</taxon>
        <taxon>Bacillati</taxon>
        <taxon>Cyanobacteriota</taxon>
        <taxon>Cyanophyceae</taxon>
        <taxon>Coleofasciculales</taxon>
        <taxon>Coleofasciculaceae</taxon>
        <taxon>Moorena</taxon>
    </lineage>
</organism>
<sequence length="65" mass="7252">MANFCLAMRYGQPKAIAKRFLSGKARRCANGTSRLNWDVGFCWSNSNAKVEVGFSYDNLSLDVSQ</sequence>
<protein>
    <submittedName>
        <fullName evidence="1">Uncharacterized protein</fullName>
    </submittedName>
</protein>
<proteinExistence type="predicted"/>
<dbReference type="EMBL" id="CP017708">
    <property type="protein sequence ID" value="WAN69360.1"/>
    <property type="molecule type" value="Genomic_DNA"/>
</dbReference>
<name>A0A9Q9STG4_MOOP1</name>
<reference evidence="1" key="1">
    <citation type="journal article" date="2017" name="Proc. Natl. Acad. Sci. U.S.A.">
        <title>Comparative genomics uncovers the prolific and distinctive metabolic potential of the cyanobacterial genus Moorea.</title>
        <authorList>
            <person name="Leao T."/>
            <person name="Castelao G."/>
            <person name="Korobeynikov A."/>
            <person name="Monroe E.A."/>
            <person name="Podell S."/>
            <person name="Glukhov E."/>
            <person name="Allen E.E."/>
            <person name="Gerwick W.H."/>
            <person name="Gerwick L."/>
        </authorList>
    </citation>
    <scope>NUCLEOTIDE SEQUENCE</scope>
    <source>
        <strain evidence="1">JHB</strain>
    </source>
</reference>